<name>A0A858BV22_9FIRM</name>
<accession>A0A858BV22</accession>
<evidence type="ECO:0000259" key="1">
    <source>
        <dbReference type="PROSITE" id="PS51671"/>
    </source>
</evidence>
<dbReference type="EMBL" id="CP048649">
    <property type="protein sequence ID" value="QIB69039.1"/>
    <property type="molecule type" value="Genomic_DNA"/>
</dbReference>
<dbReference type="PROSITE" id="PS51671">
    <property type="entry name" value="ACT"/>
    <property type="match status" value="1"/>
</dbReference>
<gene>
    <name evidence="2" type="ORF">Ami103574_06730</name>
</gene>
<keyword evidence="3" id="KW-1185">Reference proteome</keyword>
<evidence type="ECO:0000313" key="2">
    <source>
        <dbReference type="EMBL" id="QIB69039.1"/>
    </source>
</evidence>
<dbReference type="KEGG" id="abut:Ami103574_06730"/>
<feature type="domain" description="ACT" evidence="1">
    <location>
        <begin position="9"/>
        <end position="78"/>
    </location>
</feature>
<dbReference type="InterPro" id="IPR002912">
    <property type="entry name" value="ACT_dom"/>
</dbReference>
<protein>
    <submittedName>
        <fullName evidence="2">Acetolactate synthase</fullName>
    </submittedName>
</protein>
<dbReference type="InterPro" id="IPR045865">
    <property type="entry name" value="ACT-like_dom_sf"/>
</dbReference>
<proteinExistence type="predicted"/>
<dbReference type="InterPro" id="IPR045739">
    <property type="entry name" value="ACT_dom_pair"/>
</dbReference>
<dbReference type="PANTHER" id="PTHR40099">
    <property type="entry name" value="ACETOLACTATE SYNTHASE, SMALL SUBUNIT"/>
    <property type="match status" value="1"/>
</dbReference>
<reference evidence="2 3" key="1">
    <citation type="submission" date="2020-02" db="EMBL/GenBank/DDBJ databases">
        <authorList>
            <person name="Kim Y.B."/>
            <person name="Roh S.W."/>
        </authorList>
    </citation>
    <scope>NUCLEOTIDE SEQUENCE [LARGE SCALE GENOMIC DNA]</scope>
    <source>
        <strain evidence="2 3">DSM 103574</strain>
    </source>
</reference>
<sequence>MNYMKIIKQVTVFLQNETGRLEELTQIFGENSINISAISIAEAAEFGIARMIVDDYERAVEKLKEKEFSVHLVDVLCVETPDEAGALHHILKKLASAGINVSYMYGYSNNGVAPMIMKVNDTDRALAILNM</sequence>
<dbReference type="Proteomes" id="UP000466848">
    <property type="component" value="Chromosome"/>
</dbReference>
<organism evidence="2 3">
    <name type="scientific">Aminipila butyrica</name>
    <dbReference type="NCBI Taxonomy" id="433296"/>
    <lineage>
        <taxon>Bacteria</taxon>
        <taxon>Bacillati</taxon>
        <taxon>Bacillota</taxon>
        <taxon>Clostridia</taxon>
        <taxon>Peptostreptococcales</taxon>
        <taxon>Anaerovoracaceae</taxon>
        <taxon>Aminipila</taxon>
    </lineage>
</organism>
<dbReference type="AlphaFoldDB" id="A0A858BV22"/>
<dbReference type="PANTHER" id="PTHR40099:SF1">
    <property type="entry name" value="ACETOLACTATE SYNTHASE, SMALL SUBUNIT"/>
    <property type="match status" value="1"/>
</dbReference>
<dbReference type="SUPFAM" id="SSF55021">
    <property type="entry name" value="ACT-like"/>
    <property type="match status" value="2"/>
</dbReference>
<dbReference type="Gene3D" id="3.30.2130.10">
    <property type="entry name" value="VC0802-like"/>
    <property type="match status" value="1"/>
</dbReference>
<dbReference type="Pfam" id="PF19571">
    <property type="entry name" value="ACT_8"/>
    <property type="match status" value="1"/>
</dbReference>
<evidence type="ECO:0000313" key="3">
    <source>
        <dbReference type="Proteomes" id="UP000466848"/>
    </source>
</evidence>
<dbReference type="RefSeq" id="WP_163065933.1">
    <property type="nucleotide sequence ID" value="NZ_CP048649.1"/>
</dbReference>